<sequence>MDHNLLLSREPGAGIAGRWSAGAFYAAVMPARAPEPVILGNAVVELTPLTADDAPDLFAALDDPRVWAAGYGGGPAGRPGDVAGMREYVTGHLLGAADRVPWAVRLRGGDLVGTSSLGDVDLPNESAHLGWTAYAPSVWGTAVNPATKLAILTHAFDDCGLGRVRLQTDVLNTRSQAAIARLGAVREGVLRRHRRRADGSFRDTVVFSILADEWPRVRARLEARIAPAPGRDVSAAPAAGAMRDASA</sequence>
<proteinExistence type="predicted"/>
<protein>
    <submittedName>
        <fullName evidence="2">GNAT family protein</fullName>
    </submittedName>
</protein>
<dbReference type="PANTHER" id="PTHR43610:SF1">
    <property type="entry name" value="N-ACETYLTRANSFERASE DOMAIN-CONTAINING PROTEIN"/>
    <property type="match status" value="1"/>
</dbReference>
<reference evidence="3" key="1">
    <citation type="journal article" date="2019" name="Int. J. Syst. Evol. Microbiol.">
        <title>The Global Catalogue of Microorganisms (GCM) 10K type strain sequencing project: providing services to taxonomists for standard genome sequencing and annotation.</title>
        <authorList>
            <consortium name="The Broad Institute Genomics Platform"/>
            <consortium name="The Broad Institute Genome Sequencing Center for Infectious Disease"/>
            <person name="Wu L."/>
            <person name="Ma J."/>
        </authorList>
    </citation>
    <scope>NUCLEOTIDE SEQUENCE [LARGE SCALE GENOMIC DNA]</scope>
    <source>
        <strain evidence="3">JCM 17459</strain>
    </source>
</reference>
<dbReference type="EMBL" id="BAABBA010000010">
    <property type="protein sequence ID" value="GAA4287987.1"/>
    <property type="molecule type" value="Genomic_DNA"/>
</dbReference>
<dbReference type="Pfam" id="PF13302">
    <property type="entry name" value="Acetyltransf_3"/>
    <property type="match status" value="1"/>
</dbReference>
<gene>
    <name evidence="2" type="ORF">GCM10022262_23470</name>
</gene>
<evidence type="ECO:0000259" key="1">
    <source>
        <dbReference type="PROSITE" id="PS51186"/>
    </source>
</evidence>
<evidence type="ECO:0000313" key="3">
    <source>
        <dbReference type="Proteomes" id="UP001499841"/>
    </source>
</evidence>
<dbReference type="Gene3D" id="3.40.630.30">
    <property type="match status" value="1"/>
</dbReference>
<accession>A0ABP8EVH9</accession>
<keyword evidence="3" id="KW-1185">Reference proteome</keyword>
<feature type="domain" description="N-acetyltransferase" evidence="1">
    <location>
        <begin position="44"/>
        <end position="212"/>
    </location>
</feature>
<dbReference type="PANTHER" id="PTHR43610">
    <property type="entry name" value="BLL6696 PROTEIN"/>
    <property type="match status" value="1"/>
</dbReference>
<organism evidence="2 3">
    <name type="scientific">Georgenia daeguensis</name>
    <dbReference type="NCBI Taxonomy" id="908355"/>
    <lineage>
        <taxon>Bacteria</taxon>
        <taxon>Bacillati</taxon>
        <taxon>Actinomycetota</taxon>
        <taxon>Actinomycetes</taxon>
        <taxon>Micrococcales</taxon>
        <taxon>Bogoriellaceae</taxon>
        <taxon>Georgenia</taxon>
    </lineage>
</organism>
<dbReference type="Proteomes" id="UP001499841">
    <property type="component" value="Unassembled WGS sequence"/>
</dbReference>
<comment type="caution">
    <text evidence="2">The sequence shown here is derived from an EMBL/GenBank/DDBJ whole genome shotgun (WGS) entry which is preliminary data.</text>
</comment>
<dbReference type="InterPro" id="IPR016181">
    <property type="entry name" value="Acyl_CoA_acyltransferase"/>
</dbReference>
<name>A0ABP8EVH9_9MICO</name>
<dbReference type="SUPFAM" id="SSF55729">
    <property type="entry name" value="Acyl-CoA N-acyltransferases (Nat)"/>
    <property type="match status" value="1"/>
</dbReference>
<dbReference type="InterPro" id="IPR000182">
    <property type="entry name" value="GNAT_dom"/>
</dbReference>
<dbReference type="PROSITE" id="PS51186">
    <property type="entry name" value="GNAT"/>
    <property type="match status" value="1"/>
</dbReference>
<evidence type="ECO:0000313" key="2">
    <source>
        <dbReference type="EMBL" id="GAA4287987.1"/>
    </source>
</evidence>